<sequence length="314" mass="35304">MDAAIDREVARQAAYWLMLLHSGDANARQVRDCERWRQANPEHERAWQRVRLVQERLGLLPPSLAMSALGRERRQALKTLLVLAMIAPLGLATYRLNERQQWLADQRSGVGERRELKLADGSRVYLNSGSAIDIRFDEQQRLIVLRRGEVLIESGKDPAYAGQPLRVETGQGRLQALGTRFSVRRLDERALTHLAVFEGAVRVDPLRGKGVTIVAGQQVRFSQQEAGTASSVSEDAAAWIRGQLVADGMPLREFLAELGRYRAGWLRCTPEVKNLRISGTFQLDQSDAILAALPVTLPVRVERRTTYWVTVRGH</sequence>
<dbReference type="PANTHER" id="PTHR30273">
    <property type="entry name" value="PERIPLASMIC SIGNAL SENSOR AND SIGMA FACTOR ACTIVATOR FECR-RELATED"/>
    <property type="match status" value="1"/>
</dbReference>
<feature type="domain" description="FecR protein" evidence="1">
    <location>
        <begin position="107"/>
        <end position="202"/>
    </location>
</feature>
<dbReference type="Pfam" id="PF04773">
    <property type="entry name" value="FecR"/>
    <property type="match status" value="1"/>
</dbReference>
<dbReference type="RefSeq" id="WP_244158128.1">
    <property type="nucleotide sequence ID" value="NZ_FNDG01000006.1"/>
</dbReference>
<evidence type="ECO:0000313" key="3">
    <source>
        <dbReference type="EMBL" id="SDH62620.1"/>
    </source>
</evidence>
<dbReference type="STRING" id="29435.SAMN05216588_1066"/>
<reference evidence="3 4" key="1">
    <citation type="submission" date="2016-10" db="EMBL/GenBank/DDBJ databases">
        <authorList>
            <person name="de Groot N.N."/>
        </authorList>
    </citation>
    <scope>NUCLEOTIDE SEQUENCE [LARGE SCALE GENOMIC DNA]</scope>
    <source>
        <strain evidence="3 4">LMG 18387</strain>
    </source>
</reference>
<dbReference type="InterPro" id="IPR006860">
    <property type="entry name" value="FecR"/>
</dbReference>
<accession>A0A1G8DYR8</accession>
<evidence type="ECO:0000313" key="4">
    <source>
        <dbReference type="Proteomes" id="UP000198606"/>
    </source>
</evidence>
<dbReference type="GO" id="GO:0016989">
    <property type="term" value="F:sigma factor antagonist activity"/>
    <property type="evidence" value="ECO:0007669"/>
    <property type="project" value="TreeGrafter"/>
</dbReference>
<name>A0A1G8DYR8_9GAMM</name>
<evidence type="ECO:0000259" key="2">
    <source>
        <dbReference type="Pfam" id="PF16220"/>
    </source>
</evidence>
<organism evidence="3 4">
    <name type="scientific">Phytopseudomonas flavescens</name>
    <dbReference type="NCBI Taxonomy" id="29435"/>
    <lineage>
        <taxon>Bacteria</taxon>
        <taxon>Pseudomonadati</taxon>
        <taxon>Pseudomonadota</taxon>
        <taxon>Gammaproteobacteria</taxon>
        <taxon>Pseudomonadales</taxon>
        <taxon>Pseudomonadaceae</taxon>
        <taxon>Phytopseudomonas</taxon>
    </lineage>
</organism>
<protein>
    <submittedName>
        <fullName evidence="3">FecR family protein</fullName>
    </submittedName>
</protein>
<dbReference type="PANTHER" id="PTHR30273:SF2">
    <property type="entry name" value="PROTEIN FECR"/>
    <property type="match status" value="1"/>
</dbReference>
<evidence type="ECO:0000259" key="1">
    <source>
        <dbReference type="Pfam" id="PF04773"/>
    </source>
</evidence>
<proteinExistence type="predicted"/>
<dbReference type="InterPro" id="IPR012373">
    <property type="entry name" value="Ferrdict_sens_TM"/>
</dbReference>
<dbReference type="Gene3D" id="2.60.120.1440">
    <property type="match status" value="1"/>
</dbReference>
<feature type="domain" description="FecR N-terminal" evidence="2">
    <location>
        <begin position="11"/>
        <end position="51"/>
    </location>
</feature>
<dbReference type="Proteomes" id="UP000198606">
    <property type="component" value="Unassembled WGS sequence"/>
</dbReference>
<dbReference type="AlphaFoldDB" id="A0A1G8DYR8"/>
<gene>
    <name evidence="3" type="ORF">SAMN05216588_1066</name>
</gene>
<dbReference type="Pfam" id="PF16220">
    <property type="entry name" value="DUF4880"/>
    <property type="match status" value="1"/>
</dbReference>
<dbReference type="InterPro" id="IPR032623">
    <property type="entry name" value="FecR_N"/>
</dbReference>
<dbReference type="EMBL" id="FNDG01000006">
    <property type="protein sequence ID" value="SDH62620.1"/>
    <property type="molecule type" value="Genomic_DNA"/>
</dbReference>
<dbReference type="PIRSF" id="PIRSF018266">
    <property type="entry name" value="FecR"/>
    <property type="match status" value="1"/>
</dbReference>